<accession>A0A1Z2XJJ3</accession>
<dbReference type="InterPro" id="IPR025624">
    <property type="entry name" value="PcfK"/>
</dbReference>
<sequence length="151" mass="16989">MANEMKSSNAVMEVVRNYMEKRCASDPILAIKYANPAKSLEKALNYVAHEVQKSGLTIMDSDSVFGLILHYYDENLEDVPNVNCKIAVAKELTDSERAEAKEQAMEQYREEQLRELRRQNQPKATAPKHTATAPKAGAEINVQPNLFGDDF</sequence>
<feature type="compositionally biased region" description="Basic and acidic residues" evidence="1">
    <location>
        <begin position="96"/>
        <end position="118"/>
    </location>
</feature>
<organism evidence="2 3">
    <name type="scientific">Muribaculum intestinale</name>
    <dbReference type="NCBI Taxonomy" id="1796646"/>
    <lineage>
        <taxon>Bacteria</taxon>
        <taxon>Pseudomonadati</taxon>
        <taxon>Bacteroidota</taxon>
        <taxon>Bacteroidia</taxon>
        <taxon>Bacteroidales</taxon>
        <taxon>Muribaculaceae</taxon>
        <taxon>Muribaculum</taxon>
    </lineage>
</organism>
<protein>
    <recommendedName>
        <fullName evidence="4">PcfK-like protein</fullName>
    </recommendedName>
</protein>
<keyword evidence="3" id="KW-1185">Reference proteome</keyword>
<gene>
    <name evidence="2" type="ORF">A4V02_06005</name>
</gene>
<reference evidence="3" key="1">
    <citation type="submission" date="2016-04" db="EMBL/GenBank/DDBJ databases">
        <title>Complete Genome Sequences of Twelve Strains of a Stable Defined Moderately Diverse Mouse Microbiota 2 (sDMDMm2).</title>
        <authorList>
            <person name="Uchimura Y."/>
            <person name="Wyss M."/>
            <person name="Brugiroux S."/>
            <person name="Limenitakis J.P."/>
            <person name="Stecher B."/>
            <person name="McCoy K.D."/>
            <person name="Macpherson A.J."/>
        </authorList>
    </citation>
    <scope>NUCLEOTIDE SEQUENCE [LARGE SCALE GENOMIC DNA]</scope>
    <source>
        <strain evidence="3">YL27</strain>
    </source>
</reference>
<dbReference type="EMBL" id="CP015402">
    <property type="protein sequence ID" value="ANU63320.1"/>
    <property type="molecule type" value="Genomic_DNA"/>
</dbReference>
<evidence type="ECO:0000313" key="2">
    <source>
        <dbReference type="EMBL" id="ANU63320.1"/>
    </source>
</evidence>
<dbReference type="KEGG" id="pary:A4V02_06005"/>
<feature type="region of interest" description="Disordered" evidence="1">
    <location>
        <begin position="96"/>
        <end position="151"/>
    </location>
</feature>
<evidence type="ECO:0000313" key="3">
    <source>
        <dbReference type="Proteomes" id="UP000186351"/>
    </source>
</evidence>
<dbReference type="Proteomes" id="UP000186351">
    <property type="component" value="Chromosome"/>
</dbReference>
<accession>A0A1B1S942</accession>
<evidence type="ECO:0000256" key="1">
    <source>
        <dbReference type="SAM" id="MobiDB-lite"/>
    </source>
</evidence>
<dbReference type="Pfam" id="PF14058">
    <property type="entry name" value="PcfK"/>
    <property type="match status" value="1"/>
</dbReference>
<dbReference type="STRING" id="1796646.A4V02_06005"/>
<name>A0A1B1S942_9BACT</name>
<proteinExistence type="predicted"/>
<dbReference type="AlphaFoldDB" id="A0A1B1S942"/>
<feature type="compositionally biased region" description="Low complexity" evidence="1">
    <location>
        <begin position="119"/>
        <end position="138"/>
    </location>
</feature>
<evidence type="ECO:0008006" key="4">
    <source>
        <dbReference type="Google" id="ProtNLM"/>
    </source>
</evidence>